<evidence type="ECO:0000313" key="14">
    <source>
        <dbReference type="Proteomes" id="UP000537779"/>
    </source>
</evidence>
<dbReference type="InterPro" id="IPR000649">
    <property type="entry name" value="IF-2B-related"/>
</dbReference>
<accession>A0A7L0WYX3</accession>
<evidence type="ECO:0000256" key="9">
    <source>
        <dbReference type="ARBA" id="ARBA00046432"/>
    </source>
</evidence>
<dbReference type="PANTHER" id="PTHR10233:SF14">
    <property type="entry name" value="TRANSLATION INITIATION FACTOR EIF-2B SUBUNIT DELTA"/>
    <property type="match status" value="1"/>
</dbReference>
<dbReference type="GO" id="GO:0003743">
    <property type="term" value="F:translation initiation factor activity"/>
    <property type="evidence" value="ECO:0007669"/>
    <property type="project" value="UniProtKB-KW"/>
</dbReference>
<evidence type="ECO:0000256" key="12">
    <source>
        <dbReference type="SAM" id="MobiDB-lite"/>
    </source>
</evidence>
<name>A0A7L0WYX3_TYRSA</name>
<feature type="compositionally biased region" description="Low complexity" evidence="12">
    <location>
        <begin position="1"/>
        <end position="18"/>
    </location>
</feature>
<dbReference type="PANTHER" id="PTHR10233">
    <property type="entry name" value="TRANSLATION INITIATION FACTOR EIF-2B"/>
    <property type="match status" value="1"/>
</dbReference>
<evidence type="ECO:0000256" key="2">
    <source>
        <dbReference type="ARBA" id="ARBA00007251"/>
    </source>
</evidence>
<evidence type="ECO:0000256" key="1">
    <source>
        <dbReference type="ARBA" id="ARBA00004514"/>
    </source>
</evidence>
<feature type="non-terminal residue" evidence="13">
    <location>
        <position position="528"/>
    </location>
</feature>
<feature type="non-terminal residue" evidence="13">
    <location>
        <position position="1"/>
    </location>
</feature>
<keyword evidence="11" id="KW-0175">Coiled coil</keyword>
<comment type="similarity">
    <text evidence="2 10">Belongs to the eIF-2B alpha/beta/delta subunits family.</text>
</comment>
<evidence type="ECO:0000256" key="6">
    <source>
        <dbReference type="ARBA" id="ARBA00043898"/>
    </source>
</evidence>
<dbReference type="AlphaFoldDB" id="A0A7L0WYX3"/>
<feature type="region of interest" description="Disordered" evidence="12">
    <location>
        <begin position="1"/>
        <end position="80"/>
    </location>
</feature>
<organism evidence="13 14">
    <name type="scientific">Tyrannus savana</name>
    <name type="common">Fork-tailed flycatcher</name>
    <name type="synonym">Muscivora tyrannus</name>
    <dbReference type="NCBI Taxonomy" id="137541"/>
    <lineage>
        <taxon>Eukaryota</taxon>
        <taxon>Metazoa</taxon>
        <taxon>Chordata</taxon>
        <taxon>Craniata</taxon>
        <taxon>Vertebrata</taxon>
        <taxon>Euteleostomi</taxon>
        <taxon>Archelosauria</taxon>
        <taxon>Archosauria</taxon>
        <taxon>Dinosauria</taxon>
        <taxon>Saurischia</taxon>
        <taxon>Theropoda</taxon>
        <taxon>Coelurosauria</taxon>
        <taxon>Aves</taxon>
        <taxon>Neognathae</taxon>
        <taxon>Neoaves</taxon>
        <taxon>Telluraves</taxon>
        <taxon>Australaves</taxon>
        <taxon>Passeriformes</taxon>
        <taxon>Tyrannidae</taxon>
        <taxon>Tyrannus</taxon>
    </lineage>
</organism>
<evidence type="ECO:0000256" key="5">
    <source>
        <dbReference type="ARBA" id="ARBA00022917"/>
    </source>
</evidence>
<sequence>PAAAAHPASPSADGPSDGNKSAAGKSKAELRAERRAKQEAERAQKQARKAELSQAATAAKPRPSPTEPQSMVKRLPEHVQVDDPAAQRKLAKKLERQQVPLRQDYGTKVNLFSHLHQYSRKKPLTQQMSIPSTVIHPAVVRLGLQYSQGIINGSNARCIALLEVFKQLIRDYSTPPNEELSRDLVAKLKPHISFLNQCRPLSASMGNAIKFLKKEISCLPDTLREEEAKEKLQDTIDKYLREKIVLAAEAISRSAFEKINDNDVILVYGCSSLVNRTLCDAHAKKGRAFRVVVVDSRPRLEGRETLRRLVRQGIHCTYVMINAISYVLPEVSKVLLGAHALLANGSVMSRVGTSQIALVSKAYNVPVLVCCETYKFCERVQTDSFVSNELGMASVPFLPPGTSSHSLLWTTTGCSALPFHFPGAGTPLIVGGPGRQQRCVLPGQDGEVLSFPLILQAASLSTDDPDDLIVLRKGQAQLGGWAENKSLRLLNLVYDVTPPDLVDLVITDLGMIPCTSVPVVLRVKNVDQ</sequence>
<dbReference type="Gene3D" id="3.40.50.10470">
    <property type="entry name" value="Translation initiation factor eif-2b, domain 2"/>
    <property type="match status" value="1"/>
</dbReference>
<dbReference type="EMBL" id="VXAW01000510">
    <property type="protein sequence ID" value="NXL96886.1"/>
    <property type="molecule type" value="Genomic_DNA"/>
</dbReference>
<keyword evidence="4" id="KW-0396">Initiation factor</keyword>
<protein>
    <recommendedName>
        <fullName evidence="7">Translation initiation factor eIF2B subunit delta</fullName>
    </recommendedName>
    <alternativeName>
        <fullName evidence="8">eIF2B GDP-GTP exchange factor subunit delta</fullName>
    </alternativeName>
</protein>
<keyword evidence="3" id="KW-0963">Cytoplasm</keyword>
<evidence type="ECO:0000256" key="4">
    <source>
        <dbReference type="ARBA" id="ARBA00022540"/>
    </source>
</evidence>
<evidence type="ECO:0000256" key="7">
    <source>
        <dbReference type="ARBA" id="ARBA00044147"/>
    </source>
</evidence>
<evidence type="ECO:0000256" key="11">
    <source>
        <dbReference type="SAM" id="Coils"/>
    </source>
</evidence>
<comment type="subunit">
    <text evidence="9">Component of the translation initiation factor 2B (eIF2B) complex which is a heterodecamer of two sets of five different subunits: alpha, beta, gamma, delta and epsilon. Subunits alpha, beta and delta comprise a regulatory subcomplex and subunits epsilon and gamma comprise a catalytic subcomplex. Within the complex, the hexameric regulatory complex resides at the center, with the two heterodimeric catalytic subcomplexes bound on opposite sides.</text>
</comment>
<evidence type="ECO:0000256" key="8">
    <source>
        <dbReference type="ARBA" id="ARBA00044356"/>
    </source>
</evidence>
<feature type="coiled-coil region" evidence="11">
    <location>
        <begin position="222"/>
        <end position="249"/>
    </location>
</feature>
<comment type="subcellular location">
    <subcellularLocation>
        <location evidence="1">Cytoplasm</location>
        <location evidence="1">Cytosol</location>
    </subcellularLocation>
</comment>
<gene>
    <name evidence="13" type="primary">Eif2b4</name>
    <name evidence="13" type="ORF">TYRSAV_R04914</name>
</gene>
<dbReference type="InterPro" id="IPR042529">
    <property type="entry name" value="IF_2B-like_C"/>
</dbReference>
<evidence type="ECO:0000256" key="3">
    <source>
        <dbReference type="ARBA" id="ARBA00022490"/>
    </source>
</evidence>
<feature type="compositionally biased region" description="Basic and acidic residues" evidence="12">
    <location>
        <begin position="26"/>
        <end position="51"/>
    </location>
</feature>
<proteinExistence type="inferred from homology"/>
<keyword evidence="14" id="KW-1185">Reference proteome</keyword>
<evidence type="ECO:0000256" key="10">
    <source>
        <dbReference type="RuleBase" id="RU003814"/>
    </source>
</evidence>
<dbReference type="Proteomes" id="UP000537779">
    <property type="component" value="Unassembled WGS sequence"/>
</dbReference>
<comment type="function">
    <text evidence="6">Acts as a component of the translation initiation factor 2B (eIF2B) complex, which catalyzes the exchange of GDP for GTP on eukaryotic initiation factor 2 (eIF2) gamma subunit. Its guanine nucleotide exchange factor activity is repressed when bound to eIF2 complex phosphorylated on the alpha subunit, thereby limiting the amount of methionyl-initiator methionine tRNA available to the ribosome and consequently global translation is repressed.</text>
</comment>
<reference evidence="13 14" key="1">
    <citation type="submission" date="2019-09" db="EMBL/GenBank/DDBJ databases">
        <title>Bird 10,000 Genomes (B10K) Project - Family phase.</title>
        <authorList>
            <person name="Zhang G."/>
        </authorList>
    </citation>
    <scope>NUCLEOTIDE SEQUENCE [LARGE SCALE GENOMIC DNA]</scope>
    <source>
        <strain evidence="13">B10K-DU-001-37</strain>
        <tissue evidence="13">Muscle</tissue>
    </source>
</reference>
<dbReference type="GO" id="GO:0005829">
    <property type="term" value="C:cytosol"/>
    <property type="evidence" value="ECO:0007669"/>
    <property type="project" value="UniProtKB-SubCell"/>
</dbReference>
<keyword evidence="5" id="KW-0648">Protein biosynthesis</keyword>
<comment type="caution">
    <text evidence="13">The sequence shown here is derived from an EMBL/GenBank/DDBJ whole genome shotgun (WGS) entry which is preliminary data.</text>
</comment>
<dbReference type="Pfam" id="PF01008">
    <property type="entry name" value="IF-2B"/>
    <property type="match status" value="1"/>
</dbReference>
<evidence type="ECO:0000313" key="13">
    <source>
        <dbReference type="EMBL" id="NXL96886.1"/>
    </source>
</evidence>
<dbReference type="InterPro" id="IPR037171">
    <property type="entry name" value="NagB/RpiA_transferase-like"/>
</dbReference>
<dbReference type="SUPFAM" id="SSF100950">
    <property type="entry name" value="NagB/RpiA/CoA transferase-like"/>
    <property type="match status" value="1"/>
</dbReference>